<keyword evidence="1" id="KW-0812">Transmembrane</keyword>
<dbReference type="Proteomes" id="UP000008561">
    <property type="component" value="Chromosome"/>
</dbReference>
<feature type="transmembrane region" description="Helical" evidence="1">
    <location>
        <begin position="79"/>
        <end position="101"/>
    </location>
</feature>
<dbReference type="PANTHER" id="PTHR36435:SF1">
    <property type="entry name" value="CAAX AMINO TERMINAL PROTEASE FAMILY PROTEIN"/>
    <property type="match status" value="1"/>
</dbReference>
<feature type="transmembrane region" description="Helical" evidence="1">
    <location>
        <begin position="121"/>
        <end position="142"/>
    </location>
</feature>
<dbReference type="InterPro" id="IPR003675">
    <property type="entry name" value="Rce1/LyrA-like_dom"/>
</dbReference>
<accession>A8ZWH3</accession>
<dbReference type="GO" id="GO:0080120">
    <property type="term" value="P:CAAX-box protein maturation"/>
    <property type="evidence" value="ECO:0007669"/>
    <property type="project" value="UniProtKB-ARBA"/>
</dbReference>
<protein>
    <submittedName>
        <fullName evidence="3">Abortive infection protein</fullName>
    </submittedName>
</protein>
<dbReference type="AlphaFoldDB" id="A8ZWH3"/>
<feature type="transmembrane region" description="Helical" evidence="1">
    <location>
        <begin position="35"/>
        <end position="58"/>
    </location>
</feature>
<evidence type="ECO:0000259" key="2">
    <source>
        <dbReference type="Pfam" id="PF02517"/>
    </source>
</evidence>
<dbReference type="KEGG" id="dol:Dole_0971"/>
<keyword evidence="1" id="KW-1133">Transmembrane helix</keyword>
<feature type="domain" description="CAAX prenyl protease 2/Lysostaphin resistance protein A-like" evidence="2">
    <location>
        <begin position="118"/>
        <end position="205"/>
    </location>
</feature>
<dbReference type="RefSeq" id="WP_012174399.1">
    <property type="nucleotide sequence ID" value="NC_009943.1"/>
</dbReference>
<evidence type="ECO:0000313" key="4">
    <source>
        <dbReference type="Proteomes" id="UP000008561"/>
    </source>
</evidence>
<dbReference type="PANTHER" id="PTHR36435">
    <property type="entry name" value="SLR1288 PROTEIN"/>
    <property type="match status" value="1"/>
</dbReference>
<sequence length="213" mass="22445">MGAGTVRLTTLCAVGIIVVATEATAGIWVDRYGFRPMVVLLVLRGVQISLILGAVWGLRRGLAEVGLSRSALGRGVKAGLVWSALFGGIVAIAGTALLAMGTDPRTFFAVRLPEGDWSVPLYYVTGSLAGPLWEELVFRGVLYGFFRRYGVAAGIVISTAVFAALHLRGPVLPVTQIVGGVVFCLAYEKEKSLAAPFVIHALGNTAIFTLALI</sequence>
<keyword evidence="1" id="KW-0472">Membrane</keyword>
<organism evidence="3 4">
    <name type="scientific">Desulfosudis oleivorans (strain DSM 6200 / JCM 39069 / Hxd3)</name>
    <name type="common">Desulfococcus oleovorans</name>
    <dbReference type="NCBI Taxonomy" id="96561"/>
    <lineage>
        <taxon>Bacteria</taxon>
        <taxon>Pseudomonadati</taxon>
        <taxon>Thermodesulfobacteriota</taxon>
        <taxon>Desulfobacteria</taxon>
        <taxon>Desulfobacterales</taxon>
        <taxon>Desulfosudaceae</taxon>
        <taxon>Desulfosudis</taxon>
    </lineage>
</organism>
<evidence type="ECO:0000256" key="1">
    <source>
        <dbReference type="SAM" id="Phobius"/>
    </source>
</evidence>
<dbReference type="InterPro" id="IPR052710">
    <property type="entry name" value="CAAX_protease"/>
</dbReference>
<feature type="transmembrane region" description="Helical" evidence="1">
    <location>
        <begin position="149"/>
        <end position="165"/>
    </location>
</feature>
<evidence type="ECO:0000313" key="3">
    <source>
        <dbReference type="EMBL" id="ABW66781.1"/>
    </source>
</evidence>
<proteinExistence type="predicted"/>
<dbReference type="GO" id="GO:0004175">
    <property type="term" value="F:endopeptidase activity"/>
    <property type="evidence" value="ECO:0007669"/>
    <property type="project" value="UniProtKB-ARBA"/>
</dbReference>
<name>A8ZWH3_DESOH</name>
<feature type="transmembrane region" description="Helical" evidence="1">
    <location>
        <begin position="194"/>
        <end position="212"/>
    </location>
</feature>
<dbReference type="OrthoDB" id="9782250at2"/>
<keyword evidence="4" id="KW-1185">Reference proteome</keyword>
<reference evidence="3 4" key="1">
    <citation type="submission" date="2007-10" db="EMBL/GenBank/DDBJ databases">
        <title>Complete sequence of Desulfococcus oleovorans Hxd3.</title>
        <authorList>
            <consortium name="US DOE Joint Genome Institute"/>
            <person name="Copeland A."/>
            <person name="Lucas S."/>
            <person name="Lapidus A."/>
            <person name="Barry K."/>
            <person name="Glavina del Rio T."/>
            <person name="Dalin E."/>
            <person name="Tice H."/>
            <person name="Pitluck S."/>
            <person name="Kiss H."/>
            <person name="Brettin T."/>
            <person name="Bruce D."/>
            <person name="Detter J.C."/>
            <person name="Han C."/>
            <person name="Schmutz J."/>
            <person name="Larimer F."/>
            <person name="Land M."/>
            <person name="Hauser L."/>
            <person name="Kyrpides N."/>
            <person name="Kim E."/>
            <person name="Wawrik B."/>
            <person name="Richardson P."/>
        </authorList>
    </citation>
    <scope>NUCLEOTIDE SEQUENCE [LARGE SCALE GENOMIC DNA]</scope>
    <source>
        <strain evidence="4">DSM 6200 / JCM 39069 / Hxd3</strain>
    </source>
</reference>
<dbReference type="eggNOG" id="COG1266">
    <property type="taxonomic scope" value="Bacteria"/>
</dbReference>
<dbReference type="HOGENOM" id="CLU_1292690_0_0_7"/>
<dbReference type="Pfam" id="PF02517">
    <property type="entry name" value="Rce1-like"/>
    <property type="match status" value="1"/>
</dbReference>
<gene>
    <name evidence="3" type="ordered locus">Dole_0971</name>
</gene>
<dbReference type="STRING" id="96561.Dole_0971"/>
<dbReference type="EMBL" id="CP000859">
    <property type="protein sequence ID" value="ABW66781.1"/>
    <property type="molecule type" value="Genomic_DNA"/>
</dbReference>